<gene>
    <name evidence="3" type="ORF">GCM10011494_13710</name>
</gene>
<evidence type="ECO:0000259" key="2">
    <source>
        <dbReference type="Pfam" id="PF13372"/>
    </source>
</evidence>
<feature type="domain" description="Alginate export" evidence="2">
    <location>
        <begin position="101"/>
        <end position="180"/>
    </location>
</feature>
<reference evidence="3" key="1">
    <citation type="journal article" date="2014" name="Int. J. Syst. Evol. Microbiol.">
        <title>Complete genome sequence of Corynebacterium casei LMG S-19264T (=DSM 44701T), isolated from a smear-ripened cheese.</title>
        <authorList>
            <consortium name="US DOE Joint Genome Institute (JGI-PGF)"/>
            <person name="Walter F."/>
            <person name="Albersmeier A."/>
            <person name="Kalinowski J."/>
            <person name="Ruckert C."/>
        </authorList>
    </citation>
    <scope>NUCLEOTIDE SEQUENCE</scope>
    <source>
        <strain evidence="3">CGMCC 1.15095</strain>
    </source>
</reference>
<dbReference type="RefSeq" id="WP_188769827.1">
    <property type="nucleotide sequence ID" value="NZ_BMHK01000007.1"/>
</dbReference>
<protein>
    <recommendedName>
        <fullName evidence="2">Alginate export domain-containing protein</fullName>
    </recommendedName>
</protein>
<keyword evidence="4" id="KW-1185">Reference proteome</keyword>
<dbReference type="Pfam" id="PF13372">
    <property type="entry name" value="Alginate_exp"/>
    <property type="match status" value="1"/>
</dbReference>
<keyword evidence="1" id="KW-0732">Signal</keyword>
<dbReference type="EMBL" id="BMHK01000007">
    <property type="protein sequence ID" value="GGB96490.1"/>
    <property type="molecule type" value="Genomic_DNA"/>
</dbReference>
<dbReference type="Proteomes" id="UP000608154">
    <property type="component" value="Unassembled WGS sequence"/>
</dbReference>
<proteinExistence type="predicted"/>
<dbReference type="InterPro" id="IPR025388">
    <property type="entry name" value="Alginate_export_dom"/>
</dbReference>
<accession>A0A916TRC8</accession>
<reference evidence="3" key="2">
    <citation type="submission" date="2020-09" db="EMBL/GenBank/DDBJ databases">
        <authorList>
            <person name="Sun Q."/>
            <person name="Zhou Y."/>
        </authorList>
    </citation>
    <scope>NUCLEOTIDE SEQUENCE</scope>
    <source>
        <strain evidence="3">CGMCC 1.15095</strain>
    </source>
</reference>
<comment type="caution">
    <text evidence="3">The sequence shown here is derived from an EMBL/GenBank/DDBJ whole genome shotgun (WGS) entry which is preliminary data.</text>
</comment>
<dbReference type="AlphaFoldDB" id="A0A916TRC8"/>
<evidence type="ECO:0000313" key="3">
    <source>
        <dbReference type="EMBL" id="GGB96490.1"/>
    </source>
</evidence>
<feature type="chain" id="PRO_5036972521" description="Alginate export domain-containing protein" evidence="1">
    <location>
        <begin position="21"/>
        <end position="412"/>
    </location>
</feature>
<dbReference type="InterPro" id="IPR023614">
    <property type="entry name" value="Porin_dom_sf"/>
</dbReference>
<organism evidence="3 4">
    <name type="scientific">Novosphingobium endophyticum</name>
    <dbReference type="NCBI Taxonomy" id="1955250"/>
    <lineage>
        <taxon>Bacteria</taxon>
        <taxon>Pseudomonadati</taxon>
        <taxon>Pseudomonadota</taxon>
        <taxon>Alphaproteobacteria</taxon>
        <taxon>Sphingomonadales</taxon>
        <taxon>Sphingomonadaceae</taxon>
        <taxon>Novosphingobium</taxon>
    </lineage>
</organism>
<dbReference type="Gene3D" id="2.40.160.10">
    <property type="entry name" value="Porin"/>
    <property type="match status" value="1"/>
</dbReference>
<sequence length="412" mass="44518">MKPALTLAALFATTASLAIAAPAQAKAGDPVKVSDNLTIDPIIEGVLRYEHVDQDDLNLDADALTIRVRAGAEVTTNGLSLLAEAEGTLAIIDNYNDTIPGNNGFLGAEPYSVVADPQNVELNRLQLSYKASGSAVTIGRQRIVHDAARFVGNVGWRQNEQTFDAIRGETKVGPVALDLAYSISQRTIFGIDSPNEFFDGNFILANGGFDIKPVKVKAFAYLLDYDTRLAFSSQTYGFLAKGALPLAEGFNLDFLASYANQQDYKLNPVSYSADYINAELGVSVMGFGLKGGYEELGSDDGVAAFQTPLATLHAFNGWADLFLTTPAAGLRDYYGGLSKKFGNAGPLKGLNAQVIYHKFESDFGSVDYGQEWDASLGFAVKGYPILLKYANYDAKNFGTDTEKFWLQVAFKY</sequence>
<name>A0A916TRC8_9SPHN</name>
<evidence type="ECO:0000256" key="1">
    <source>
        <dbReference type="SAM" id="SignalP"/>
    </source>
</evidence>
<evidence type="ECO:0000313" key="4">
    <source>
        <dbReference type="Proteomes" id="UP000608154"/>
    </source>
</evidence>
<feature type="signal peptide" evidence="1">
    <location>
        <begin position="1"/>
        <end position="20"/>
    </location>
</feature>